<dbReference type="GO" id="GO:0005634">
    <property type="term" value="C:nucleus"/>
    <property type="evidence" value="ECO:0007669"/>
    <property type="project" value="TreeGrafter"/>
</dbReference>
<dbReference type="SUPFAM" id="SSF47226">
    <property type="entry name" value="Histidine-containing phosphotransfer domain, HPT domain"/>
    <property type="match status" value="1"/>
</dbReference>
<proteinExistence type="predicted"/>
<gene>
    <name evidence="4" type="ORF">J3R30DRAFT_2103501</name>
</gene>
<feature type="compositionally biased region" description="Acidic residues" evidence="2">
    <location>
        <begin position="70"/>
        <end position="79"/>
    </location>
</feature>
<reference evidence="4" key="1">
    <citation type="submission" date="2022-08" db="EMBL/GenBank/DDBJ databases">
        <title>A Global Phylogenomic Analysis of the Shiitake Genus Lentinula.</title>
        <authorList>
            <consortium name="DOE Joint Genome Institute"/>
            <person name="Sierra-Patev S."/>
            <person name="Min B."/>
            <person name="Naranjo-Ortiz M."/>
            <person name="Looney B."/>
            <person name="Konkel Z."/>
            <person name="Slot J.C."/>
            <person name="Sakamoto Y."/>
            <person name="Steenwyk J.L."/>
            <person name="Rokas A."/>
            <person name="Carro J."/>
            <person name="Camarero S."/>
            <person name="Ferreira P."/>
            <person name="Molpeceres G."/>
            <person name="Ruiz-Duenas F.J."/>
            <person name="Serrano A."/>
            <person name="Henrissat B."/>
            <person name="Drula E."/>
            <person name="Hughes K.W."/>
            <person name="Mata J.L."/>
            <person name="Ishikawa N.K."/>
            <person name="Vargas-Isla R."/>
            <person name="Ushijima S."/>
            <person name="Smith C.A."/>
            <person name="Ahrendt S."/>
            <person name="Andreopoulos W."/>
            <person name="He G."/>
            <person name="Labutti K."/>
            <person name="Lipzen A."/>
            <person name="Ng V."/>
            <person name="Riley R."/>
            <person name="Sandor L."/>
            <person name="Barry K."/>
            <person name="Martinez A.T."/>
            <person name="Xiao Y."/>
            <person name="Gibbons J.G."/>
            <person name="Terashima K."/>
            <person name="Grigoriev I.V."/>
            <person name="Hibbett D.S."/>
        </authorList>
    </citation>
    <scope>NUCLEOTIDE SEQUENCE</scope>
    <source>
        <strain evidence="4">JLM2183</strain>
    </source>
</reference>
<dbReference type="Gene3D" id="1.20.120.160">
    <property type="entry name" value="HPT domain"/>
    <property type="match status" value="1"/>
</dbReference>
<keyword evidence="1" id="KW-0597">Phosphoprotein</keyword>
<dbReference type="PANTHER" id="PTHR28242:SF52">
    <property type="entry name" value="PHOSPHORELAY INTERMEDIATE PROTEIN YPD1"/>
    <property type="match status" value="1"/>
</dbReference>
<dbReference type="EMBL" id="JAOTPV010000005">
    <property type="protein sequence ID" value="KAJ4481946.1"/>
    <property type="molecule type" value="Genomic_DNA"/>
</dbReference>
<dbReference type="InterPro" id="IPR036641">
    <property type="entry name" value="HPT_dom_sf"/>
</dbReference>
<dbReference type="Pfam" id="PF01627">
    <property type="entry name" value="Hpt"/>
    <property type="match status" value="1"/>
</dbReference>
<dbReference type="Proteomes" id="UP001150266">
    <property type="component" value="Unassembled WGS sequence"/>
</dbReference>
<protein>
    <submittedName>
        <fullName evidence="4">Histidine-phosphotransfer domain HPT domain-containing protein</fullName>
    </submittedName>
</protein>
<dbReference type="AlphaFoldDB" id="A0A9W9DRM2"/>
<evidence type="ECO:0000259" key="3">
    <source>
        <dbReference type="PROSITE" id="PS50894"/>
    </source>
</evidence>
<dbReference type="CDD" id="cd00088">
    <property type="entry name" value="HPT"/>
    <property type="match status" value="1"/>
</dbReference>
<dbReference type="InterPro" id="IPR045871">
    <property type="entry name" value="AHP1-5/YPD1"/>
</dbReference>
<organism evidence="4 5">
    <name type="scientific">Lentinula aciculospora</name>
    <dbReference type="NCBI Taxonomy" id="153920"/>
    <lineage>
        <taxon>Eukaryota</taxon>
        <taxon>Fungi</taxon>
        <taxon>Dikarya</taxon>
        <taxon>Basidiomycota</taxon>
        <taxon>Agaricomycotina</taxon>
        <taxon>Agaricomycetes</taxon>
        <taxon>Agaricomycetidae</taxon>
        <taxon>Agaricales</taxon>
        <taxon>Marasmiineae</taxon>
        <taxon>Omphalotaceae</taxon>
        <taxon>Lentinula</taxon>
    </lineage>
</organism>
<evidence type="ECO:0000313" key="5">
    <source>
        <dbReference type="Proteomes" id="UP001150266"/>
    </source>
</evidence>
<dbReference type="OrthoDB" id="1673781at2759"/>
<accession>A0A9W9DRM2</accession>
<dbReference type="GO" id="GO:0000160">
    <property type="term" value="P:phosphorelay signal transduction system"/>
    <property type="evidence" value="ECO:0007669"/>
    <property type="project" value="InterPro"/>
</dbReference>
<dbReference type="InterPro" id="IPR008207">
    <property type="entry name" value="Sig_transdc_His_kin_Hpt_dom"/>
</dbReference>
<feature type="region of interest" description="Disordered" evidence="2">
    <location>
        <begin position="1"/>
        <end position="79"/>
    </location>
</feature>
<feature type="modified residue" description="Phosphohistidine" evidence="1">
    <location>
        <position position="137"/>
    </location>
</feature>
<comment type="caution">
    <text evidence="4">The sequence shown here is derived from an EMBL/GenBank/DDBJ whole genome shotgun (WGS) entry which is preliminary data.</text>
</comment>
<feature type="domain" description="HPt" evidence="3">
    <location>
        <begin position="98"/>
        <end position="199"/>
    </location>
</feature>
<feature type="compositionally biased region" description="Polar residues" evidence="2">
    <location>
        <begin position="46"/>
        <end position="68"/>
    </location>
</feature>
<sequence length="209" mass="23332">MPLDDKVEQSTASQDTIKSYTASPESLSSSVKTQAKIGVNNHDSHQAPSSPTTAKQLSSSEPLTQQNGDAEAETSSDQDEIINMSIFNQILELDEDDTHDFSREMVEEYYTQAAQTFDDMDAALTEKDLEKLSDLGHFLKGSSATLGVTHVQSSCEKIQRYGQLRDEDKGIDLDSKQALDLIRQLISQVKGEYSVAETWMKKWYTEHSE</sequence>
<dbReference type="GO" id="GO:0005737">
    <property type="term" value="C:cytoplasm"/>
    <property type="evidence" value="ECO:0007669"/>
    <property type="project" value="TreeGrafter"/>
</dbReference>
<dbReference type="GO" id="GO:0043424">
    <property type="term" value="F:protein histidine kinase binding"/>
    <property type="evidence" value="ECO:0007669"/>
    <property type="project" value="InterPro"/>
</dbReference>
<evidence type="ECO:0000313" key="4">
    <source>
        <dbReference type="EMBL" id="KAJ4481946.1"/>
    </source>
</evidence>
<name>A0A9W9DRM2_9AGAR</name>
<evidence type="ECO:0000256" key="2">
    <source>
        <dbReference type="SAM" id="MobiDB-lite"/>
    </source>
</evidence>
<evidence type="ECO:0000256" key="1">
    <source>
        <dbReference type="PROSITE-ProRule" id="PRU00110"/>
    </source>
</evidence>
<dbReference type="PROSITE" id="PS50894">
    <property type="entry name" value="HPT"/>
    <property type="match status" value="1"/>
</dbReference>
<dbReference type="PANTHER" id="PTHR28242">
    <property type="entry name" value="PHOSPHORELAY INTERMEDIATE PROTEIN YPD1"/>
    <property type="match status" value="1"/>
</dbReference>
<dbReference type="SMART" id="SM00073">
    <property type="entry name" value="HPT"/>
    <property type="match status" value="1"/>
</dbReference>
<dbReference type="GO" id="GO:0009927">
    <property type="term" value="F:histidine phosphotransfer kinase activity"/>
    <property type="evidence" value="ECO:0007669"/>
    <property type="project" value="InterPro"/>
</dbReference>
<keyword evidence="5" id="KW-1185">Reference proteome</keyword>
<feature type="compositionally biased region" description="Polar residues" evidence="2">
    <location>
        <begin position="9"/>
        <end position="33"/>
    </location>
</feature>